<dbReference type="OrthoDB" id="1865897at2759"/>
<evidence type="ECO:0000313" key="2">
    <source>
        <dbReference type="Proteomes" id="UP000694255"/>
    </source>
</evidence>
<sequence length="406" mass="46598">MRALKNWFNNSSVFDLFDDIRAHRFYGVSNEPRIDEFGKSPVRKRIRANTDGPTMTYVFKTRNNAGSLTTDPDEMRSIDDASALHKEAIEVETNEGSRKKFKLVKDSSEYTKAKSFIQELQYLTSWLVSEYCELNRIPVFTRSQDIDRSKFEEDKVVVLCPNIIQSDYEASSYAQVLFAKDVRRHMSPLTNLIAKNYLAPERIELKPSKESENIPLGLKKGEVNAIEVFDKGEAIMNQLQLLSFKQFELQEVYMNKGMSPLVVHDEYSRLKGFGYNTNGPYSVDILSSLLNHINYGDDIAKFIGFNMKRFWTLKWLEQRSLEQEFGSSTLKTEYECVITFVGDKIKNNEDYIISRAYCSELDLEVDVLTVADSLQSVGSRVLCDSLIYLDPITGSCLLKHDVIKTI</sequence>
<dbReference type="AlphaFoldDB" id="A0A8J5QHT7"/>
<protein>
    <submittedName>
        <fullName evidence="1">Uncharacterized protein</fullName>
    </submittedName>
</protein>
<gene>
    <name evidence="1" type="ORF">J8A68_001589</name>
</gene>
<proteinExistence type="predicted"/>
<reference evidence="1 2" key="1">
    <citation type="journal article" date="2021" name="DNA Res.">
        <title>Genome analysis of Candida subhashii reveals its hybrid nature and dual mitochondrial genome conformations.</title>
        <authorList>
            <person name="Mixao V."/>
            <person name="Hegedusova E."/>
            <person name="Saus E."/>
            <person name="Pryszcz L.P."/>
            <person name="Cillingova A."/>
            <person name="Nosek J."/>
            <person name="Gabaldon T."/>
        </authorList>
    </citation>
    <scope>NUCLEOTIDE SEQUENCE [LARGE SCALE GENOMIC DNA]</scope>
    <source>
        <strain evidence="1 2">CBS 10753</strain>
    </source>
</reference>
<dbReference type="Proteomes" id="UP000694255">
    <property type="component" value="Unassembled WGS sequence"/>
</dbReference>
<accession>A0A8J5QHT7</accession>
<organism evidence="1 2">
    <name type="scientific">[Candida] subhashii</name>
    <dbReference type="NCBI Taxonomy" id="561895"/>
    <lineage>
        <taxon>Eukaryota</taxon>
        <taxon>Fungi</taxon>
        <taxon>Dikarya</taxon>
        <taxon>Ascomycota</taxon>
        <taxon>Saccharomycotina</taxon>
        <taxon>Pichiomycetes</taxon>
        <taxon>Debaryomycetaceae</taxon>
        <taxon>Spathaspora</taxon>
    </lineage>
</organism>
<evidence type="ECO:0000313" key="1">
    <source>
        <dbReference type="EMBL" id="KAG7664896.1"/>
    </source>
</evidence>
<dbReference type="RefSeq" id="XP_049265128.1">
    <property type="nucleotide sequence ID" value="XM_049405257.1"/>
</dbReference>
<dbReference type="GeneID" id="73468390"/>
<name>A0A8J5QHT7_9ASCO</name>
<comment type="caution">
    <text evidence="1">The sequence shown here is derived from an EMBL/GenBank/DDBJ whole genome shotgun (WGS) entry which is preliminary data.</text>
</comment>
<dbReference type="EMBL" id="JAGSYN010000059">
    <property type="protein sequence ID" value="KAG7664896.1"/>
    <property type="molecule type" value="Genomic_DNA"/>
</dbReference>
<keyword evidence="2" id="KW-1185">Reference proteome</keyword>